<evidence type="ECO:0000256" key="1">
    <source>
        <dbReference type="SAM" id="MobiDB-lite"/>
    </source>
</evidence>
<evidence type="ECO:0000313" key="4">
    <source>
        <dbReference type="EMBL" id="CRK25640.1"/>
    </source>
</evidence>
<gene>
    <name evidence="4" type="ORF">BN1708_014266</name>
</gene>
<name>A0A0G4LVM9_VERLO</name>
<feature type="transmembrane region" description="Helical" evidence="2">
    <location>
        <begin position="684"/>
        <end position="706"/>
    </location>
</feature>
<dbReference type="Proteomes" id="UP000044602">
    <property type="component" value="Unassembled WGS sequence"/>
</dbReference>
<keyword evidence="2" id="KW-0812">Transmembrane</keyword>
<feature type="transmembrane region" description="Helical" evidence="2">
    <location>
        <begin position="12"/>
        <end position="35"/>
    </location>
</feature>
<dbReference type="InterPro" id="IPR029052">
    <property type="entry name" value="Metallo-depent_PP-like"/>
</dbReference>
<dbReference type="SUPFAM" id="SSF56300">
    <property type="entry name" value="Metallo-dependent phosphatases"/>
    <property type="match status" value="1"/>
</dbReference>
<sequence length="734" mass="80649">MTDLPPLSGRALLWRIARAIIVFMIIFFILVILVINTSPGHAALREPSASKANLQLNKDGDFRIAIFSDLHYGEQEDGWGIEQDQNTTRVMSSVLRDEKVDFVVLNGDLITGKNTLRENASDYVEQIIRPMLQSNKPWASVYGNHDSQFNLSREAIYKAERVYSLCYTDSVDHLPGSSNYYVLIHPHQEEGAEPEGLDPAAILWFFDSRGGKAFDHDPSSDTADLPDWVAPETSKWFIEAHNELREKYDNRVIPSIAFVHIPPHVFSQAQEAGVHADLFPGLNDDMPLAFQGNEGEDAAFVNALLQTEGLHSVHVGHDHGDSWCSTWPGKDATSKAPFLCFAKHTGYGGYGTWNRGARILHLTISKAEGENQGGKLFVDTWVRMENGNVVTQVSLNETMRSLRLNSSSECASIAADEFPSNCPGQFPFLTDYTGNGISIRVCVPDGKDGKPWGAMRDRQDIEEEMYLDARLASDAGDATLNDDFQNLTILCVGRSTMGYFELGNLHNQEQPSELLAQWLDPDETDDFDDYFAESPLTSDSNYDRRGTASSPSGPLQMAAEVLFGPQSYQHTLFQLSRSTETSISGSLCSAPKPPMAGIDYPGPPAWVESMAKTCNATSVSKESLTTEAYSFVRGFLSQESGSLALGVAMYLANEALLTSVDTDRAYGLRRIVDKPPVNFRGVDVSHASMIAVSVLLGVQVLLLIHLTQYTYTLGKGAGKLDASSILRMGAAVEG</sequence>
<dbReference type="CDD" id="cd07383">
    <property type="entry name" value="MPP_Dcr2"/>
    <property type="match status" value="1"/>
</dbReference>
<dbReference type="InterPro" id="IPR004843">
    <property type="entry name" value="Calcineurin-like_PHP"/>
</dbReference>
<dbReference type="Pfam" id="PF00149">
    <property type="entry name" value="Metallophos"/>
    <property type="match status" value="1"/>
</dbReference>
<dbReference type="GO" id="GO:0016788">
    <property type="term" value="F:hydrolase activity, acting on ester bonds"/>
    <property type="evidence" value="ECO:0007669"/>
    <property type="project" value="TreeGrafter"/>
</dbReference>
<keyword evidence="2" id="KW-1133">Transmembrane helix</keyword>
<feature type="region of interest" description="Disordered" evidence="1">
    <location>
        <begin position="529"/>
        <end position="553"/>
    </location>
</feature>
<feature type="domain" description="Calcineurin-like phosphoesterase" evidence="3">
    <location>
        <begin position="62"/>
        <end position="207"/>
    </location>
</feature>
<dbReference type="GO" id="GO:0005737">
    <property type="term" value="C:cytoplasm"/>
    <property type="evidence" value="ECO:0007669"/>
    <property type="project" value="TreeGrafter"/>
</dbReference>
<accession>A0A0G4LVM9</accession>
<organism evidence="4 5">
    <name type="scientific">Verticillium longisporum</name>
    <name type="common">Verticillium dahliae var. longisporum</name>
    <dbReference type="NCBI Taxonomy" id="100787"/>
    <lineage>
        <taxon>Eukaryota</taxon>
        <taxon>Fungi</taxon>
        <taxon>Dikarya</taxon>
        <taxon>Ascomycota</taxon>
        <taxon>Pezizomycotina</taxon>
        <taxon>Sordariomycetes</taxon>
        <taxon>Hypocreomycetidae</taxon>
        <taxon>Glomerellales</taxon>
        <taxon>Plectosphaerellaceae</taxon>
        <taxon>Verticillium</taxon>
    </lineage>
</organism>
<evidence type="ECO:0000313" key="5">
    <source>
        <dbReference type="Proteomes" id="UP000044602"/>
    </source>
</evidence>
<dbReference type="PANTHER" id="PTHR32440:SF11">
    <property type="entry name" value="METALLOPHOSPHOESTERASE DOMAIN-CONTAINING PROTEIN"/>
    <property type="match status" value="1"/>
</dbReference>
<proteinExistence type="predicted"/>
<evidence type="ECO:0000256" key="2">
    <source>
        <dbReference type="SAM" id="Phobius"/>
    </source>
</evidence>
<keyword evidence="5" id="KW-1185">Reference proteome</keyword>
<protein>
    <recommendedName>
        <fullName evidence="3">Calcineurin-like phosphoesterase domain-containing protein</fullName>
    </recommendedName>
</protein>
<dbReference type="Gene3D" id="3.60.21.10">
    <property type="match status" value="1"/>
</dbReference>
<dbReference type="EMBL" id="CVQH01019113">
    <property type="protein sequence ID" value="CRK25640.1"/>
    <property type="molecule type" value="Genomic_DNA"/>
</dbReference>
<keyword evidence="2" id="KW-0472">Membrane</keyword>
<evidence type="ECO:0000259" key="3">
    <source>
        <dbReference type="Pfam" id="PF00149"/>
    </source>
</evidence>
<dbReference type="AlphaFoldDB" id="A0A0G4LVM9"/>
<dbReference type="STRING" id="100787.A0A0G4LVM9"/>
<dbReference type="PANTHER" id="PTHR32440">
    <property type="entry name" value="PHOSPHATASE DCR2-RELATED-RELATED"/>
    <property type="match status" value="1"/>
</dbReference>
<reference evidence="4 5" key="1">
    <citation type="submission" date="2015-05" db="EMBL/GenBank/DDBJ databases">
        <authorList>
            <person name="Wang D.B."/>
            <person name="Wang M."/>
        </authorList>
    </citation>
    <scope>NUCLEOTIDE SEQUENCE [LARGE SCALE GENOMIC DNA]</scope>
    <source>
        <strain evidence="4">VL1</strain>
    </source>
</reference>